<dbReference type="EMBL" id="JAQMLV010000005">
    <property type="protein sequence ID" value="MDB8744348.1"/>
    <property type="molecule type" value="Genomic_DNA"/>
</dbReference>
<proteinExistence type="predicted"/>
<evidence type="ECO:0000313" key="2">
    <source>
        <dbReference type="EMBL" id="MDB8744348.1"/>
    </source>
</evidence>
<comment type="caution">
    <text evidence="2">The sequence shown here is derived from an EMBL/GenBank/DDBJ whole genome shotgun (WGS) entry which is preliminary data.</text>
</comment>
<evidence type="ECO:0000259" key="1">
    <source>
        <dbReference type="Pfam" id="PF08281"/>
    </source>
</evidence>
<organism evidence="2 3">
    <name type="scientific">Ruminococcus bicirculans</name>
    <name type="common">ex Wegman et al. 2014</name>
    <dbReference type="NCBI Taxonomy" id="1160721"/>
    <lineage>
        <taxon>Bacteria</taxon>
        <taxon>Bacillati</taxon>
        <taxon>Bacillota</taxon>
        <taxon>Clostridia</taxon>
        <taxon>Eubacteriales</taxon>
        <taxon>Oscillospiraceae</taxon>
        <taxon>Ruminococcus</taxon>
    </lineage>
</organism>
<dbReference type="GO" id="GO:0003677">
    <property type="term" value="F:DNA binding"/>
    <property type="evidence" value="ECO:0007669"/>
    <property type="project" value="InterPro"/>
</dbReference>
<dbReference type="Gene3D" id="1.10.10.10">
    <property type="entry name" value="Winged helix-like DNA-binding domain superfamily/Winged helix DNA-binding domain"/>
    <property type="match status" value="1"/>
</dbReference>
<dbReference type="InterPro" id="IPR013324">
    <property type="entry name" value="RNA_pol_sigma_r3/r4-like"/>
</dbReference>
<name>A0AAW6E3N5_9FIRM</name>
<evidence type="ECO:0000313" key="3">
    <source>
        <dbReference type="Proteomes" id="UP001211015"/>
    </source>
</evidence>
<dbReference type="Pfam" id="PF08281">
    <property type="entry name" value="Sigma70_r4_2"/>
    <property type="match status" value="1"/>
</dbReference>
<dbReference type="AlphaFoldDB" id="A0AAW6E3N5"/>
<dbReference type="InterPro" id="IPR013249">
    <property type="entry name" value="RNA_pol_sigma70_r4_t2"/>
</dbReference>
<reference evidence="2" key="1">
    <citation type="submission" date="2023-01" db="EMBL/GenBank/DDBJ databases">
        <title>Human gut microbiome strain richness.</title>
        <authorList>
            <person name="Chen-Liaw A."/>
        </authorList>
    </citation>
    <scope>NUCLEOTIDE SEQUENCE</scope>
    <source>
        <strain evidence="2">1001275st1_F4_1001275B_160808</strain>
    </source>
</reference>
<dbReference type="RefSeq" id="WP_195388199.1">
    <property type="nucleotide sequence ID" value="NZ_JADNGL010000006.1"/>
</dbReference>
<dbReference type="SUPFAM" id="SSF88659">
    <property type="entry name" value="Sigma3 and sigma4 domains of RNA polymerase sigma factors"/>
    <property type="match status" value="1"/>
</dbReference>
<accession>A0AAW6E3N5</accession>
<feature type="domain" description="RNA polymerase sigma factor 70 region 4 type 2" evidence="1">
    <location>
        <begin position="80"/>
        <end position="125"/>
    </location>
</feature>
<dbReference type="GO" id="GO:0006352">
    <property type="term" value="P:DNA-templated transcription initiation"/>
    <property type="evidence" value="ECO:0007669"/>
    <property type="project" value="InterPro"/>
</dbReference>
<dbReference type="InterPro" id="IPR036388">
    <property type="entry name" value="WH-like_DNA-bd_sf"/>
</dbReference>
<protein>
    <submittedName>
        <fullName evidence="2">Sigma-70 family RNA polymerase sigma factor</fullName>
    </submittedName>
</protein>
<sequence>MKPHSHEEHIQHSFDAFCKKVLRNEARDYQDALARKRNREVYFSELPVEVLEQFAVRDTYFTDSRTFEVIGHSVCIDDETLAEAISALPVDRRDIILLSYFLDMSDAEIANVLNMVRRSVAYRRTSTLKLLKKLMGGENR</sequence>
<gene>
    <name evidence="2" type="ORF">PNU62_04885</name>
</gene>
<dbReference type="Proteomes" id="UP001211015">
    <property type="component" value="Unassembled WGS sequence"/>
</dbReference>
<dbReference type="GO" id="GO:0016987">
    <property type="term" value="F:sigma factor activity"/>
    <property type="evidence" value="ECO:0007669"/>
    <property type="project" value="InterPro"/>
</dbReference>